<keyword evidence="2" id="KW-1185">Reference proteome</keyword>
<protein>
    <submittedName>
        <fullName evidence="1">Uncharacterized protein</fullName>
    </submittedName>
</protein>
<dbReference type="AlphaFoldDB" id="A0A2A2M2B2"/>
<accession>A0A2A2M2B2</accession>
<name>A0A2A2M2B2_9BILA</name>
<sequence length="242" mass="25003">MPRLAFGIADGQAPGHAAQLRQARAGAGKVQGRCAAVCAGIEHAALGLQLLQVLGRAVASQISGGGAEHQALAAQVTVLDAWLPGLWSADAHDNVDGVLDQVDEAIGEGDVRLQPWMPRSEVEYGREAVQTAEGSWQVDAQLAAGRMVFIVEGQLGFLDVRQHAGARAVVVGAAVGQGQAPGGAFEQAHLQAFLQARDALAHGGTGEVHAFGGGDEAASVGHADEEVDVLEAFRGRHGEVFY</sequence>
<evidence type="ECO:0000313" key="1">
    <source>
        <dbReference type="EMBL" id="PAV92661.1"/>
    </source>
</evidence>
<dbReference type="Proteomes" id="UP000218231">
    <property type="component" value="Unassembled WGS sequence"/>
</dbReference>
<comment type="caution">
    <text evidence="1">The sequence shown here is derived from an EMBL/GenBank/DDBJ whole genome shotgun (WGS) entry which is preliminary data.</text>
</comment>
<proteinExistence type="predicted"/>
<dbReference type="EMBL" id="LIAE01006095">
    <property type="protein sequence ID" value="PAV92661.1"/>
    <property type="molecule type" value="Genomic_DNA"/>
</dbReference>
<evidence type="ECO:0000313" key="2">
    <source>
        <dbReference type="Proteomes" id="UP000218231"/>
    </source>
</evidence>
<gene>
    <name evidence="1" type="ORF">WR25_10353</name>
</gene>
<organism evidence="1 2">
    <name type="scientific">Diploscapter pachys</name>
    <dbReference type="NCBI Taxonomy" id="2018661"/>
    <lineage>
        <taxon>Eukaryota</taxon>
        <taxon>Metazoa</taxon>
        <taxon>Ecdysozoa</taxon>
        <taxon>Nematoda</taxon>
        <taxon>Chromadorea</taxon>
        <taxon>Rhabditida</taxon>
        <taxon>Rhabditina</taxon>
        <taxon>Rhabditomorpha</taxon>
        <taxon>Rhabditoidea</taxon>
        <taxon>Rhabditidae</taxon>
        <taxon>Diploscapter</taxon>
    </lineage>
</organism>
<reference evidence="1 2" key="1">
    <citation type="journal article" date="2017" name="Curr. Biol.">
        <title>Genome architecture and evolution of a unichromosomal asexual nematode.</title>
        <authorList>
            <person name="Fradin H."/>
            <person name="Zegar C."/>
            <person name="Gutwein M."/>
            <person name="Lucas J."/>
            <person name="Kovtun M."/>
            <person name="Corcoran D."/>
            <person name="Baugh L.R."/>
            <person name="Kiontke K."/>
            <person name="Gunsalus K."/>
            <person name="Fitch D.H."/>
            <person name="Piano F."/>
        </authorList>
    </citation>
    <scope>NUCLEOTIDE SEQUENCE [LARGE SCALE GENOMIC DNA]</scope>
    <source>
        <strain evidence="1">PF1309</strain>
    </source>
</reference>